<proteinExistence type="predicted"/>
<evidence type="ECO:0000313" key="2">
    <source>
        <dbReference type="EMBL" id="SKB02264.1"/>
    </source>
</evidence>
<dbReference type="AlphaFoldDB" id="A0A1T4YKB0"/>
<sequence length="123" mass="14244">MNKRVATRRPKSVHDLAIEQRPAKLKQIKSRSRVLQEEIHSLECAIVAAPHTIRRQRLATKDVLPAPESMFSKKALRSPQRKPLHQLKAAKRRRMALLIELGVVITSLAAAVGWMNQWFHWWE</sequence>
<evidence type="ECO:0000313" key="3">
    <source>
        <dbReference type="Proteomes" id="UP000190774"/>
    </source>
</evidence>
<gene>
    <name evidence="2" type="ORF">SAMN02745166_03603</name>
</gene>
<dbReference type="OrthoDB" id="9842874at2"/>
<organism evidence="2 3">
    <name type="scientific">Prosthecobacter debontii</name>
    <dbReference type="NCBI Taxonomy" id="48467"/>
    <lineage>
        <taxon>Bacteria</taxon>
        <taxon>Pseudomonadati</taxon>
        <taxon>Verrucomicrobiota</taxon>
        <taxon>Verrucomicrobiia</taxon>
        <taxon>Verrucomicrobiales</taxon>
        <taxon>Verrucomicrobiaceae</taxon>
        <taxon>Prosthecobacter</taxon>
    </lineage>
</organism>
<dbReference type="EMBL" id="FUYE01000013">
    <property type="protein sequence ID" value="SKB02264.1"/>
    <property type="molecule type" value="Genomic_DNA"/>
</dbReference>
<keyword evidence="1" id="KW-1133">Transmembrane helix</keyword>
<accession>A0A1T4YKB0</accession>
<keyword evidence="3" id="KW-1185">Reference proteome</keyword>
<feature type="transmembrane region" description="Helical" evidence="1">
    <location>
        <begin position="95"/>
        <end position="115"/>
    </location>
</feature>
<keyword evidence="1" id="KW-0812">Transmembrane</keyword>
<keyword evidence="1" id="KW-0472">Membrane</keyword>
<dbReference type="Proteomes" id="UP000190774">
    <property type="component" value="Unassembled WGS sequence"/>
</dbReference>
<evidence type="ECO:0000256" key="1">
    <source>
        <dbReference type="SAM" id="Phobius"/>
    </source>
</evidence>
<reference evidence="3" key="1">
    <citation type="submission" date="2017-02" db="EMBL/GenBank/DDBJ databases">
        <authorList>
            <person name="Varghese N."/>
            <person name="Submissions S."/>
        </authorList>
    </citation>
    <scope>NUCLEOTIDE SEQUENCE [LARGE SCALE GENOMIC DNA]</scope>
    <source>
        <strain evidence="3">ATCC 700200</strain>
    </source>
</reference>
<protein>
    <submittedName>
        <fullName evidence="2">Uncharacterized protein</fullName>
    </submittedName>
</protein>
<name>A0A1T4YKB0_9BACT</name>
<dbReference type="STRING" id="48467.SAMN02745166_03603"/>
<dbReference type="RefSeq" id="WP_078814780.1">
    <property type="nucleotide sequence ID" value="NZ_FUYE01000013.1"/>
</dbReference>